<evidence type="ECO:0000256" key="5">
    <source>
        <dbReference type="ARBA" id="ARBA00020164"/>
    </source>
</evidence>
<comment type="caution">
    <text evidence="10">The sequence shown here is derived from an EMBL/GenBank/DDBJ whole genome shotgun (WGS) entry which is preliminary data.</text>
</comment>
<sequence length="254" mass="28489">MKQLFLIFILNYLAFACVQQKPAENSSDQIYQYSVFTALANKVYDGPLTVDNLKEKGDIGLGTFNGLNGEMIVLDGTIYQLPADGTIRQPVGSDLVPFAVVTFFEPDKQLKTDTPTDYNTLKTFIENNLPSTNLGYTFRIEGDFSYLKCGSAESQKKPYEKTLSQALVGRPVFEKENISGTMVGFWFPEYMDNVNVPGFHLHFVSNDKNMAGHVLEFNASKLDIAIDICSGFNIELPETVDFMKAEFDLREGYN</sequence>
<gene>
    <name evidence="10" type="primary">budA</name>
    <name evidence="10" type="ORF">D1164_18220</name>
</gene>
<evidence type="ECO:0000256" key="2">
    <source>
        <dbReference type="ARBA" id="ARBA00005170"/>
    </source>
</evidence>
<dbReference type="SUPFAM" id="SSF117856">
    <property type="entry name" value="AF0104/ALDC/Ptd012-like"/>
    <property type="match status" value="1"/>
</dbReference>
<evidence type="ECO:0000256" key="8">
    <source>
        <dbReference type="ARBA" id="ARBA00023239"/>
    </source>
</evidence>
<keyword evidence="6 9" id="KW-0210">Decarboxylase</keyword>
<dbReference type="RefSeq" id="WP_119351334.1">
    <property type="nucleotide sequence ID" value="NZ_QWET01000017.1"/>
</dbReference>
<dbReference type="CDD" id="cd17299">
    <property type="entry name" value="acetolactate_decarboxylase"/>
    <property type="match status" value="1"/>
</dbReference>
<name>A0A399CZ64_9BACT</name>
<dbReference type="Pfam" id="PF03306">
    <property type="entry name" value="AAL_decarboxy"/>
    <property type="match status" value="1"/>
</dbReference>
<keyword evidence="11" id="KW-1185">Reference proteome</keyword>
<protein>
    <recommendedName>
        <fullName evidence="5 9">Alpha-acetolactate decarboxylase</fullName>
        <ecNumber evidence="4 9">4.1.1.5</ecNumber>
    </recommendedName>
</protein>
<comment type="pathway">
    <text evidence="2 9">Polyol metabolism; (R,R)-butane-2,3-diol biosynthesis; (R,R)-butane-2,3-diol from pyruvate: step 2/3.</text>
</comment>
<dbReference type="OrthoDB" id="8612680at2"/>
<dbReference type="Gene3D" id="3.30.1330.80">
    <property type="entry name" value="Hypothetical protein, similar to alpha- acetolactate decarboxylase, domain 2"/>
    <property type="match status" value="2"/>
</dbReference>
<evidence type="ECO:0000256" key="3">
    <source>
        <dbReference type="ARBA" id="ARBA00007106"/>
    </source>
</evidence>
<dbReference type="UniPathway" id="UPA00626">
    <property type="reaction ID" value="UER00678"/>
</dbReference>
<evidence type="ECO:0000256" key="6">
    <source>
        <dbReference type="ARBA" id="ARBA00022793"/>
    </source>
</evidence>
<dbReference type="NCBIfam" id="TIGR01252">
    <property type="entry name" value="acetolac_decarb"/>
    <property type="match status" value="1"/>
</dbReference>
<dbReference type="PROSITE" id="PS51257">
    <property type="entry name" value="PROKAR_LIPOPROTEIN"/>
    <property type="match status" value="1"/>
</dbReference>
<evidence type="ECO:0000256" key="4">
    <source>
        <dbReference type="ARBA" id="ARBA00013204"/>
    </source>
</evidence>
<proteinExistence type="inferred from homology"/>
<comment type="catalytic activity">
    <reaction evidence="1 9">
        <text>(2S)-2-acetolactate + H(+) = (R)-acetoin + CO2</text>
        <dbReference type="Rhea" id="RHEA:21580"/>
        <dbReference type="ChEBI" id="CHEBI:15378"/>
        <dbReference type="ChEBI" id="CHEBI:15686"/>
        <dbReference type="ChEBI" id="CHEBI:16526"/>
        <dbReference type="ChEBI" id="CHEBI:58476"/>
        <dbReference type="EC" id="4.1.1.5"/>
    </reaction>
</comment>
<evidence type="ECO:0000313" key="11">
    <source>
        <dbReference type="Proteomes" id="UP000266441"/>
    </source>
</evidence>
<keyword evidence="7 9" id="KW-0005">Acetoin biosynthesis</keyword>
<reference evidence="10 11" key="1">
    <citation type="journal article" date="2015" name="Int. J. Syst. Evol. Microbiol.">
        <title>Mariniphaga sediminis sp. nov., isolated from coastal sediment.</title>
        <authorList>
            <person name="Wang F.Q."/>
            <person name="Shen Q.Y."/>
            <person name="Chen G.J."/>
            <person name="Du Z.J."/>
        </authorList>
    </citation>
    <scope>NUCLEOTIDE SEQUENCE [LARGE SCALE GENOMIC DNA]</scope>
    <source>
        <strain evidence="10 11">SY21</strain>
    </source>
</reference>
<evidence type="ECO:0000256" key="1">
    <source>
        <dbReference type="ARBA" id="ARBA00001784"/>
    </source>
</evidence>
<dbReference type="PANTHER" id="PTHR35524">
    <property type="entry name" value="ALPHA-ACETOLACTATE DECARBOXYLASE"/>
    <property type="match status" value="1"/>
</dbReference>
<dbReference type="PANTHER" id="PTHR35524:SF1">
    <property type="entry name" value="ALPHA-ACETOLACTATE DECARBOXYLASE"/>
    <property type="match status" value="1"/>
</dbReference>
<dbReference type="PIRSF" id="PIRSF001332">
    <property type="entry name" value="Acetolac_decarb"/>
    <property type="match status" value="1"/>
</dbReference>
<evidence type="ECO:0000256" key="7">
    <source>
        <dbReference type="ARBA" id="ARBA00023061"/>
    </source>
</evidence>
<comment type="similarity">
    <text evidence="3 9">Belongs to the alpha-acetolactate decarboxylase family.</text>
</comment>
<dbReference type="InterPro" id="IPR005128">
    <property type="entry name" value="Acetolactate_a_deCO2ase"/>
</dbReference>
<dbReference type="Proteomes" id="UP000266441">
    <property type="component" value="Unassembled WGS sequence"/>
</dbReference>
<dbReference type="EC" id="4.1.1.5" evidence="4 9"/>
<keyword evidence="8 9" id="KW-0456">Lyase</keyword>
<organism evidence="10 11">
    <name type="scientific">Mariniphaga sediminis</name>
    <dbReference type="NCBI Taxonomy" id="1628158"/>
    <lineage>
        <taxon>Bacteria</taxon>
        <taxon>Pseudomonadati</taxon>
        <taxon>Bacteroidota</taxon>
        <taxon>Bacteroidia</taxon>
        <taxon>Marinilabiliales</taxon>
        <taxon>Prolixibacteraceae</taxon>
        <taxon>Mariniphaga</taxon>
    </lineage>
</organism>
<accession>A0A399CZ64</accession>
<dbReference type="AlphaFoldDB" id="A0A399CZ64"/>
<dbReference type="GO" id="GO:0045151">
    <property type="term" value="P:acetoin biosynthetic process"/>
    <property type="evidence" value="ECO:0007669"/>
    <property type="project" value="UniProtKB-UniRule"/>
</dbReference>
<evidence type="ECO:0000256" key="9">
    <source>
        <dbReference type="PIRNR" id="PIRNR001332"/>
    </source>
</evidence>
<evidence type="ECO:0000313" key="10">
    <source>
        <dbReference type="EMBL" id="RIH63691.1"/>
    </source>
</evidence>
<dbReference type="EMBL" id="QWET01000017">
    <property type="protein sequence ID" value="RIH63691.1"/>
    <property type="molecule type" value="Genomic_DNA"/>
</dbReference>
<dbReference type="GO" id="GO:0047605">
    <property type="term" value="F:acetolactate decarboxylase activity"/>
    <property type="evidence" value="ECO:0007669"/>
    <property type="project" value="UniProtKB-UniRule"/>
</dbReference>